<dbReference type="Gene3D" id="1.10.260.40">
    <property type="entry name" value="lambda repressor-like DNA-binding domains"/>
    <property type="match status" value="1"/>
</dbReference>
<evidence type="ECO:0000313" key="2">
    <source>
        <dbReference type="Proteomes" id="UP001592531"/>
    </source>
</evidence>
<sequence length="163" mass="18584">MENWPYGSELLFSEANVAARVLLERQARGWSTTELAQRMTAAGVPLNQSAVWRIESGTPRRKISLDEALGFSKVFELPLEDLMAPPQEGLDLEARRLLQDCVDAFFEKRAVEDRLHLALVALDEYRKSHPDPDNAVFQQCIRLIGDDRYARAMWELITDGGFY</sequence>
<dbReference type="InterPro" id="IPR010982">
    <property type="entry name" value="Lambda_DNA-bd_dom_sf"/>
</dbReference>
<protein>
    <submittedName>
        <fullName evidence="1">Helix-turn-helix domain-containing protein</fullName>
    </submittedName>
</protein>
<dbReference type="EMBL" id="JBHFAB010000009">
    <property type="protein sequence ID" value="MFC1417791.1"/>
    <property type="molecule type" value="Genomic_DNA"/>
</dbReference>
<evidence type="ECO:0000313" key="1">
    <source>
        <dbReference type="EMBL" id="MFC1417791.1"/>
    </source>
</evidence>
<dbReference type="Proteomes" id="UP001592531">
    <property type="component" value="Unassembled WGS sequence"/>
</dbReference>
<dbReference type="SUPFAM" id="SSF47413">
    <property type="entry name" value="lambda repressor-like DNA-binding domains"/>
    <property type="match status" value="1"/>
</dbReference>
<dbReference type="CDD" id="cd00093">
    <property type="entry name" value="HTH_XRE"/>
    <property type="match status" value="1"/>
</dbReference>
<name>A0ABV6VVQ4_9ACTN</name>
<dbReference type="InterPro" id="IPR001387">
    <property type="entry name" value="Cro/C1-type_HTH"/>
</dbReference>
<keyword evidence="2" id="KW-1185">Reference proteome</keyword>
<dbReference type="RefSeq" id="WP_380536210.1">
    <property type="nucleotide sequence ID" value="NZ_JBHFAB010000009.1"/>
</dbReference>
<reference evidence="1 2" key="1">
    <citation type="submission" date="2024-09" db="EMBL/GenBank/DDBJ databases">
        <authorList>
            <person name="Lee S.D."/>
        </authorList>
    </citation>
    <scope>NUCLEOTIDE SEQUENCE [LARGE SCALE GENOMIC DNA]</scope>
    <source>
        <strain evidence="1 2">N8-3</strain>
    </source>
</reference>
<organism evidence="1 2">
    <name type="scientific">Streptacidiphilus cavernicola</name>
    <dbReference type="NCBI Taxonomy" id="3342716"/>
    <lineage>
        <taxon>Bacteria</taxon>
        <taxon>Bacillati</taxon>
        <taxon>Actinomycetota</taxon>
        <taxon>Actinomycetes</taxon>
        <taxon>Kitasatosporales</taxon>
        <taxon>Streptomycetaceae</taxon>
        <taxon>Streptacidiphilus</taxon>
    </lineage>
</organism>
<comment type="caution">
    <text evidence="1">The sequence shown here is derived from an EMBL/GenBank/DDBJ whole genome shotgun (WGS) entry which is preliminary data.</text>
</comment>
<gene>
    <name evidence="1" type="ORF">ACEZDE_14215</name>
</gene>
<proteinExistence type="predicted"/>
<accession>A0ABV6VVQ4</accession>